<protein>
    <recommendedName>
        <fullName evidence="3">Polyketide cyclase / dehydrase and lipid transport</fullName>
    </recommendedName>
</protein>
<proteinExistence type="predicted"/>
<dbReference type="Gene3D" id="3.30.530.20">
    <property type="match status" value="1"/>
</dbReference>
<keyword evidence="2" id="KW-1185">Reference proteome</keyword>
<dbReference type="STRING" id="1005944.SAMN05192576_2279"/>
<dbReference type="EMBL" id="FNIC01000003">
    <property type="protein sequence ID" value="SDN51054.1"/>
    <property type="molecule type" value="Genomic_DNA"/>
</dbReference>
<evidence type="ECO:0000313" key="2">
    <source>
        <dbReference type="Proteomes" id="UP000199004"/>
    </source>
</evidence>
<dbReference type="AlphaFoldDB" id="A0A1H0BZJ2"/>
<dbReference type="OrthoDB" id="3255669at2"/>
<dbReference type="Proteomes" id="UP000199004">
    <property type="component" value="Unassembled WGS sequence"/>
</dbReference>
<name>A0A1H0BZJ2_9ACTN</name>
<evidence type="ECO:0000313" key="1">
    <source>
        <dbReference type="EMBL" id="SDN51054.1"/>
    </source>
</evidence>
<organism evidence="1 2">
    <name type="scientific">Nocardioides szechwanensis</name>
    <dbReference type="NCBI Taxonomy" id="1005944"/>
    <lineage>
        <taxon>Bacteria</taxon>
        <taxon>Bacillati</taxon>
        <taxon>Actinomycetota</taxon>
        <taxon>Actinomycetes</taxon>
        <taxon>Propionibacteriales</taxon>
        <taxon>Nocardioidaceae</taxon>
        <taxon>Nocardioides</taxon>
    </lineage>
</organism>
<reference evidence="1 2" key="1">
    <citation type="submission" date="2016-10" db="EMBL/GenBank/DDBJ databases">
        <authorList>
            <person name="de Groot N.N."/>
        </authorList>
    </citation>
    <scope>NUCLEOTIDE SEQUENCE [LARGE SCALE GENOMIC DNA]</scope>
    <source>
        <strain evidence="1 2">CGMCC 1.11147</strain>
    </source>
</reference>
<accession>A0A1H0BZJ2</accession>
<evidence type="ECO:0008006" key="3">
    <source>
        <dbReference type="Google" id="ProtNLM"/>
    </source>
</evidence>
<sequence length="184" mass="20552">MSRLPHVWGATSDEVLRDYPADRLLDGRTTAMTRAVRVAAPRELSWRWLCQIAVAPYSYDLLDNRGRRSPRELTPGADELHVGKLMMIFRVTSYEPGHHWTGVTTPGAARLFGPVAVTYAAEPDGSDPTASRMVCRLVSEVDGRVARVRAPLLAWGDLVMMRKELLTLKQLAERDAERSRSPLA</sequence>
<gene>
    <name evidence="1" type="ORF">SAMN05192576_2279</name>
</gene>
<dbReference type="RefSeq" id="WP_091024836.1">
    <property type="nucleotide sequence ID" value="NZ_BKAE01000006.1"/>
</dbReference>
<dbReference type="SUPFAM" id="SSF55961">
    <property type="entry name" value="Bet v1-like"/>
    <property type="match status" value="1"/>
</dbReference>
<dbReference type="InterPro" id="IPR023393">
    <property type="entry name" value="START-like_dom_sf"/>
</dbReference>